<dbReference type="KEGG" id="psl:Psta_2689"/>
<dbReference type="OrthoDB" id="291557at2"/>
<dbReference type="Proteomes" id="UP000001887">
    <property type="component" value="Chromosome"/>
</dbReference>
<organism evidence="2 3">
    <name type="scientific">Pirellula staleyi (strain ATCC 27377 / DSM 6068 / ICPB 4128)</name>
    <name type="common">Pirella staleyi</name>
    <dbReference type="NCBI Taxonomy" id="530564"/>
    <lineage>
        <taxon>Bacteria</taxon>
        <taxon>Pseudomonadati</taxon>
        <taxon>Planctomycetota</taxon>
        <taxon>Planctomycetia</taxon>
        <taxon>Pirellulales</taxon>
        <taxon>Pirellulaceae</taxon>
        <taxon>Pirellula</taxon>
    </lineage>
</organism>
<gene>
    <name evidence="2" type="ordered locus">Psta_2689</name>
</gene>
<name>D2R6Q7_PIRSD</name>
<dbReference type="AlphaFoldDB" id="D2R6Q7"/>
<sequence>MSRLLQLVIVSSLLANSVGCAICCHPYDYAYGYVGGRWTRDNLECGRVGSAFDPAGSQVTTSEDVIESAEPVPTPAPKPASPPVSGRAPSLRPAPTNPYLPLE</sequence>
<dbReference type="EMBL" id="CP001848">
    <property type="protein sequence ID" value="ADB17357.1"/>
    <property type="molecule type" value="Genomic_DNA"/>
</dbReference>
<evidence type="ECO:0000313" key="3">
    <source>
        <dbReference type="Proteomes" id="UP000001887"/>
    </source>
</evidence>
<feature type="region of interest" description="Disordered" evidence="1">
    <location>
        <begin position="56"/>
        <end position="103"/>
    </location>
</feature>
<dbReference type="HOGENOM" id="CLU_2261147_0_0_0"/>
<reference evidence="2 3" key="1">
    <citation type="journal article" date="2009" name="Stand. Genomic Sci.">
        <title>Complete genome sequence of Pirellula staleyi type strain (ATCC 27377).</title>
        <authorList>
            <person name="Clum A."/>
            <person name="Tindall B.J."/>
            <person name="Sikorski J."/>
            <person name="Ivanova N."/>
            <person name="Mavrommatis K."/>
            <person name="Lucas S."/>
            <person name="Glavina del Rio T."/>
            <person name="Nolan M."/>
            <person name="Chen F."/>
            <person name="Tice H."/>
            <person name="Pitluck S."/>
            <person name="Cheng J.F."/>
            <person name="Chertkov O."/>
            <person name="Brettin T."/>
            <person name="Han C."/>
            <person name="Detter J.C."/>
            <person name="Kuske C."/>
            <person name="Bruce D."/>
            <person name="Goodwin L."/>
            <person name="Ovchinikova G."/>
            <person name="Pati A."/>
            <person name="Mikhailova N."/>
            <person name="Chen A."/>
            <person name="Palaniappan K."/>
            <person name="Land M."/>
            <person name="Hauser L."/>
            <person name="Chang Y.J."/>
            <person name="Jeffries C.D."/>
            <person name="Chain P."/>
            <person name="Rohde M."/>
            <person name="Goker M."/>
            <person name="Bristow J."/>
            <person name="Eisen J.A."/>
            <person name="Markowitz V."/>
            <person name="Hugenholtz P."/>
            <person name="Kyrpides N.C."/>
            <person name="Klenk H.P."/>
            <person name="Lapidus A."/>
        </authorList>
    </citation>
    <scope>NUCLEOTIDE SEQUENCE [LARGE SCALE GENOMIC DNA]</scope>
    <source>
        <strain evidence="3">ATCC 27377 / DSM 6068 / ICPB 4128</strain>
    </source>
</reference>
<feature type="compositionally biased region" description="Pro residues" evidence="1">
    <location>
        <begin position="72"/>
        <end position="82"/>
    </location>
</feature>
<evidence type="ECO:0000313" key="2">
    <source>
        <dbReference type="EMBL" id="ADB17357.1"/>
    </source>
</evidence>
<evidence type="ECO:0000256" key="1">
    <source>
        <dbReference type="SAM" id="MobiDB-lite"/>
    </source>
</evidence>
<accession>D2R6Q7</accession>
<keyword evidence="3" id="KW-1185">Reference proteome</keyword>
<protein>
    <submittedName>
        <fullName evidence="2">Uncharacterized protein</fullName>
    </submittedName>
</protein>
<proteinExistence type="predicted"/>